<feature type="domain" description="Calcineurin-like phosphoesterase" evidence="3">
    <location>
        <begin position="25"/>
        <end position="171"/>
    </location>
</feature>
<dbReference type="Pfam" id="PF12850">
    <property type="entry name" value="Metallophos_2"/>
    <property type="match status" value="1"/>
</dbReference>
<dbReference type="NCBIfam" id="TIGR00040">
    <property type="entry name" value="yfcE"/>
    <property type="match status" value="1"/>
</dbReference>
<dbReference type="GO" id="GO:0016787">
    <property type="term" value="F:hydrolase activity"/>
    <property type="evidence" value="ECO:0007669"/>
    <property type="project" value="UniProtKB-UniRule"/>
</dbReference>
<organism evidence="4 5">
    <name type="scientific">Chryseobacterium piscicola</name>
    <dbReference type="NCBI Taxonomy" id="551459"/>
    <lineage>
        <taxon>Bacteria</taxon>
        <taxon>Pseudomonadati</taxon>
        <taxon>Bacteroidota</taxon>
        <taxon>Flavobacteriia</taxon>
        <taxon>Flavobacteriales</taxon>
        <taxon>Weeksellaceae</taxon>
        <taxon>Chryseobacterium group</taxon>
        <taxon>Chryseobacterium</taxon>
    </lineage>
</organism>
<proteinExistence type="inferred from homology"/>
<dbReference type="InterPro" id="IPR024654">
    <property type="entry name" value="Calcineurin-like_PHP_lpxH"/>
</dbReference>
<name>A0A1N7PA73_9FLAO</name>
<keyword evidence="2" id="KW-0479">Metal-binding</keyword>
<accession>A0A1N7PA73</accession>
<dbReference type="EC" id="3.1.4.-" evidence="2"/>
<evidence type="ECO:0000256" key="2">
    <source>
        <dbReference type="RuleBase" id="RU362039"/>
    </source>
</evidence>
<dbReference type="SUPFAM" id="SSF56300">
    <property type="entry name" value="Metallo-dependent phosphatases"/>
    <property type="match status" value="1"/>
</dbReference>
<dbReference type="EMBL" id="FTOJ01000012">
    <property type="protein sequence ID" value="SIT07535.1"/>
    <property type="molecule type" value="Genomic_DNA"/>
</dbReference>
<reference evidence="5" key="1">
    <citation type="submission" date="2017-01" db="EMBL/GenBank/DDBJ databases">
        <authorList>
            <person name="Varghese N."/>
            <person name="Submissions S."/>
        </authorList>
    </citation>
    <scope>NUCLEOTIDE SEQUENCE [LARGE SCALE GENOMIC DNA]</scope>
    <source>
        <strain evidence="5">DSM 21068</strain>
    </source>
</reference>
<dbReference type="InterPro" id="IPR000979">
    <property type="entry name" value="Phosphodiesterase_MJ0936/Vps29"/>
</dbReference>
<comment type="cofactor">
    <cofactor evidence="2">
        <name>a divalent metal cation</name>
        <dbReference type="ChEBI" id="CHEBI:60240"/>
    </cofactor>
</comment>
<dbReference type="Gene3D" id="3.60.21.10">
    <property type="match status" value="1"/>
</dbReference>
<evidence type="ECO:0000313" key="4">
    <source>
        <dbReference type="EMBL" id="SIT07535.1"/>
    </source>
</evidence>
<evidence type="ECO:0000313" key="5">
    <source>
        <dbReference type="Proteomes" id="UP000186246"/>
    </source>
</evidence>
<dbReference type="InterPro" id="IPR029052">
    <property type="entry name" value="Metallo-depent_PP-like"/>
</dbReference>
<dbReference type="GO" id="GO:0046872">
    <property type="term" value="F:metal ion binding"/>
    <property type="evidence" value="ECO:0007669"/>
    <property type="project" value="UniProtKB-KW"/>
</dbReference>
<protein>
    <recommendedName>
        <fullName evidence="2">Phosphoesterase</fullName>
        <ecNumber evidence="2">3.1.4.-</ecNumber>
    </recommendedName>
</protein>
<gene>
    <name evidence="4" type="ORF">SAMN05421796_11246</name>
</gene>
<sequence>MIVLQKKKKNILKTIFAKNYLQMTKILLLSDSHSYIDDRILDYAKQADEIWHCGDFGSFEIIEQLEKIKPLKGVWGNIDGTKIRSEFPEVNRFFCEKVEVLMIHIGGYPGKYTPLANKEISTKAPKLFISGHSHILKAMYDQKNNLLHLNPGACGKQGWHKMRTMMRFVIDGEEIKDLEVIELGAKV</sequence>
<evidence type="ECO:0000259" key="3">
    <source>
        <dbReference type="Pfam" id="PF12850"/>
    </source>
</evidence>
<dbReference type="STRING" id="551459.SAMN05421796_11246"/>
<dbReference type="Proteomes" id="UP000186246">
    <property type="component" value="Unassembled WGS sequence"/>
</dbReference>
<evidence type="ECO:0000256" key="1">
    <source>
        <dbReference type="ARBA" id="ARBA00008950"/>
    </source>
</evidence>
<comment type="similarity">
    <text evidence="1 2">Belongs to the metallophosphoesterase superfamily. YfcE family.</text>
</comment>
<dbReference type="AlphaFoldDB" id="A0A1N7PA73"/>